<dbReference type="InterPro" id="IPR001375">
    <property type="entry name" value="Peptidase_S9_cat"/>
</dbReference>
<evidence type="ECO:0000256" key="6">
    <source>
        <dbReference type="ARBA" id="ARBA00023180"/>
    </source>
</evidence>
<accession>A0A9W8XR08</accession>
<reference evidence="11" key="1">
    <citation type="submission" date="2022-10" db="EMBL/GenBank/DDBJ databases">
        <title>Tapping the CABI collections for fungal endophytes: first genome assemblies for Collariella, Neodidymelliopsis, Ascochyta clinopodiicola, Didymella pomorum, Didymosphaeria variabile, Neocosmospora piperis and Neocucurbitaria cava.</title>
        <authorList>
            <person name="Hill R."/>
        </authorList>
    </citation>
    <scope>NUCLEOTIDE SEQUENCE</scope>
    <source>
        <strain evidence="11">IMI 356815</strain>
    </source>
</reference>
<feature type="domain" description="Dipeptidylpeptidase IV N-terminal" evidence="9">
    <location>
        <begin position="255"/>
        <end position="515"/>
    </location>
</feature>
<evidence type="ECO:0000259" key="10">
    <source>
        <dbReference type="Pfam" id="PF01847"/>
    </source>
</evidence>
<dbReference type="OrthoDB" id="413400at2759"/>
<feature type="domain" description="von Hippel-Lindau disease tumour suppressor beta" evidence="10">
    <location>
        <begin position="116"/>
        <end position="174"/>
    </location>
</feature>
<dbReference type="InterPro" id="IPR002469">
    <property type="entry name" value="Peptidase_S9B_N"/>
</dbReference>
<dbReference type="Pfam" id="PF00326">
    <property type="entry name" value="Peptidase_S9"/>
    <property type="match status" value="1"/>
</dbReference>
<dbReference type="Pfam" id="PF01847">
    <property type="entry name" value="VHL"/>
    <property type="match status" value="1"/>
</dbReference>
<evidence type="ECO:0000256" key="1">
    <source>
        <dbReference type="ARBA" id="ARBA00001257"/>
    </source>
</evidence>
<dbReference type="GeneID" id="80908303"/>
<feature type="domain" description="Peptidase S9 prolyl oligopeptidase catalytic" evidence="8">
    <location>
        <begin position="601"/>
        <end position="794"/>
    </location>
</feature>
<dbReference type="PANTHER" id="PTHR11731:SF118">
    <property type="entry name" value="BLR1971 PROTEIN"/>
    <property type="match status" value="1"/>
</dbReference>
<evidence type="ECO:0000256" key="4">
    <source>
        <dbReference type="ARBA" id="ARBA00022438"/>
    </source>
</evidence>
<comment type="similarity">
    <text evidence="2">Belongs to the peptidase S9B family.</text>
</comment>
<dbReference type="Gene3D" id="2.60.40.780">
    <property type="entry name" value="von Hippel-Lindau disease tumour suppressor, beta domain"/>
    <property type="match status" value="1"/>
</dbReference>
<evidence type="ECO:0000256" key="7">
    <source>
        <dbReference type="SAM" id="MobiDB-lite"/>
    </source>
</evidence>
<dbReference type="RefSeq" id="XP_056073863.1">
    <property type="nucleotide sequence ID" value="XM_056213555.1"/>
</dbReference>
<keyword evidence="6" id="KW-0325">Glycoprotein</keyword>
<evidence type="ECO:0000256" key="3">
    <source>
        <dbReference type="ARBA" id="ARBA00012062"/>
    </source>
</evidence>
<keyword evidence="4" id="KW-0378">Hydrolase</keyword>
<dbReference type="GO" id="GO:0008236">
    <property type="term" value="F:serine-type peptidase activity"/>
    <property type="evidence" value="ECO:0007669"/>
    <property type="project" value="UniProtKB-KW"/>
</dbReference>
<dbReference type="GO" id="GO:0008239">
    <property type="term" value="F:dipeptidyl-peptidase activity"/>
    <property type="evidence" value="ECO:0007669"/>
    <property type="project" value="UniProtKB-EC"/>
</dbReference>
<dbReference type="EMBL" id="JAPEUX010000003">
    <property type="protein sequence ID" value="KAJ4356737.1"/>
    <property type="molecule type" value="Genomic_DNA"/>
</dbReference>
<protein>
    <recommendedName>
        <fullName evidence="3">dipeptidyl-peptidase IV</fullName>
        <ecNumber evidence="3">3.4.14.5</ecNumber>
    </recommendedName>
</protein>
<dbReference type="PANTHER" id="PTHR11731">
    <property type="entry name" value="PROTEASE FAMILY S9B,C DIPEPTIDYL-PEPTIDASE IV-RELATED"/>
    <property type="match status" value="1"/>
</dbReference>
<organism evidence="11 12">
    <name type="scientific">Didymosphaeria variabile</name>
    <dbReference type="NCBI Taxonomy" id="1932322"/>
    <lineage>
        <taxon>Eukaryota</taxon>
        <taxon>Fungi</taxon>
        <taxon>Dikarya</taxon>
        <taxon>Ascomycota</taxon>
        <taxon>Pezizomycotina</taxon>
        <taxon>Dothideomycetes</taxon>
        <taxon>Pleosporomycetidae</taxon>
        <taxon>Pleosporales</taxon>
        <taxon>Massarineae</taxon>
        <taxon>Didymosphaeriaceae</taxon>
        <taxon>Didymosphaeria</taxon>
    </lineage>
</organism>
<dbReference type="InterPro" id="IPR029058">
    <property type="entry name" value="AB_hydrolase_fold"/>
</dbReference>
<keyword evidence="5" id="KW-0720">Serine protease</keyword>
<dbReference type="GO" id="GO:0004177">
    <property type="term" value="F:aminopeptidase activity"/>
    <property type="evidence" value="ECO:0007669"/>
    <property type="project" value="UniProtKB-KW"/>
</dbReference>
<proteinExistence type="inferred from homology"/>
<dbReference type="SUPFAM" id="SSF49468">
    <property type="entry name" value="VHL"/>
    <property type="match status" value="1"/>
</dbReference>
<evidence type="ECO:0000256" key="5">
    <source>
        <dbReference type="ARBA" id="ARBA00022825"/>
    </source>
</evidence>
<comment type="catalytic activity">
    <reaction evidence="1">
        <text>Release of an N-terminal dipeptide, Xaa-Yaa-|-Zaa-, from a polypeptide, preferentially when Yaa is Pro, provided Zaa is neither Pro nor hydroxyproline.</text>
        <dbReference type="EC" id="3.4.14.5"/>
    </reaction>
</comment>
<dbReference type="InterPro" id="IPR037140">
    <property type="entry name" value="VHL_beta_dom_sf"/>
</dbReference>
<comment type="caution">
    <text evidence="11">The sequence shown here is derived from an EMBL/GenBank/DDBJ whole genome shotgun (WGS) entry which is preliminary data.</text>
</comment>
<feature type="region of interest" description="Disordered" evidence="7">
    <location>
        <begin position="195"/>
        <end position="222"/>
    </location>
</feature>
<dbReference type="InterPro" id="IPR036208">
    <property type="entry name" value="VHL_sf"/>
</dbReference>
<keyword evidence="12" id="KW-1185">Reference proteome</keyword>
<dbReference type="SUPFAM" id="SSF53474">
    <property type="entry name" value="alpha/beta-Hydrolases"/>
    <property type="match status" value="1"/>
</dbReference>
<evidence type="ECO:0000313" key="11">
    <source>
        <dbReference type="EMBL" id="KAJ4356737.1"/>
    </source>
</evidence>
<dbReference type="EC" id="3.4.14.5" evidence="3"/>
<dbReference type="Pfam" id="PF00930">
    <property type="entry name" value="DPPIV_N"/>
    <property type="match status" value="1"/>
</dbReference>
<dbReference type="GO" id="GO:0006508">
    <property type="term" value="P:proteolysis"/>
    <property type="evidence" value="ECO:0007669"/>
    <property type="project" value="InterPro"/>
</dbReference>
<dbReference type="Proteomes" id="UP001140513">
    <property type="component" value="Unassembled WGS sequence"/>
</dbReference>
<dbReference type="InterPro" id="IPR050278">
    <property type="entry name" value="Serine_Prot_S9B/DPPIV"/>
</dbReference>
<dbReference type="Gene3D" id="2.140.10.30">
    <property type="entry name" value="Dipeptidylpeptidase IV, N-terminal domain"/>
    <property type="match status" value="1"/>
</dbReference>
<evidence type="ECO:0000313" key="12">
    <source>
        <dbReference type="Proteomes" id="UP001140513"/>
    </source>
</evidence>
<evidence type="ECO:0000259" key="8">
    <source>
        <dbReference type="Pfam" id="PF00326"/>
    </source>
</evidence>
<dbReference type="SUPFAM" id="SSF82171">
    <property type="entry name" value="DPP6 N-terminal domain-like"/>
    <property type="match status" value="1"/>
</dbReference>
<keyword evidence="4" id="KW-0031">Aminopeptidase</keyword>
<keyword evidence="4" id="KW-0645">Protease</keyword>
<gene>
    <name evidence="11" type="ORF">N0V89_004773</name>
</gene>
<dbReference type="AlphaFoldDB" id="A0A9W8XR08"/>
<sequence length="800" mass="90470">MRPHWISGSNKFWFRESNAPEDSSFVYVDPNQGLRQPAFDHDGVARALRQQGVEASASNLPFVSIDASDDLSTVKFHAGEKNWEWTKDGVLASIQDDIQEGDATEMLEPLAEERCSGESSKETVIKFVNRAKWRVSVYWIDGFGRKKHYQDVEPGRAKSQHTYEGHVWRVTRDGDGEVVASFAAESEKKTAVIEEGLPAPKPLAEAPSDLSKRQSNGTSDGSGVFFKDNNVWFRDMNGQEVQMSTTGTEASPFSNLTYPSPNNKFVVIFQSTPAQEHTVYEVESSPYDQLQPRLHQFQYLKPGDNVTIDRPRMFDLTNQREIPTENALFENPYELYALNGGWNTEGTEYRFLYNQRGHQVLRIVGMNTQGDVRAVIEEKSNTFIDYAYKLYYREITSSNSSSNSSSHSSELIWASERDGWNHLYLYDMKTGKVKNQITKGDWLVRSVDYVDEAKRQIWIKVFGAVPGQDPYYAHLARVNFDGSDFKILTEGDGDHSWYFSDDRTTFTDTWSRMDMAYKTVTRDAETGNMTTDVSSGNLDYLLWPLPERFAAPGRDNTTLIHGLIFRPYQMSNTTKYPVIEKIYAGPQDFYVPKAYTSHDEAHRIANEGFVVVLIDGMGTNWRSKAFHDVAYKNLKDAGFPDRIAWMKAAASTRPWMDISRVGVYGGSAGGQNAMGALLFHNDFYSVAAADCGCHDNRMDKLWWNEAWMGYPVDESYADSSNVVNAEKLEGKLLLSVGELDTNVDPASTMQVVNALNKADKDYDLLFIPGGEHGVATSDSYALRRTRDFLYRNLKGVEPPK</sequence>
<dbReference type="Gene3D" id="3.40.50.1820">
    <property type="entry name" value="alpha/beta hydrolase"/>
    <property type="match status" value="1"/>
</dbReference>
<dbReference type="InterPro" id="IPR024053">
    <property type="entry name" value="VHL_beta_dom"/>
</dbReference>
<evidence type="ECO:0000256" key="2">
    <source>
        <dbReference type="ARBA" id="ARBA00006150"/>
    </source>
</evidence>
<name>A0A9W8XR08_9PLEO</name>
<evidence type="ECO:0000259" key="9">
    <source>
        <dbReference type="Pfam" id="PF00930"/>
    </source>
</evidence>